<dbReference type="InterPro" id="IPR024041">
    <property type="entry name" value="NH4_transpt_AmtB-like_dom"/>
</dbReference>
<feature type="transmembrane region" description="Helical" evidence="16">
    <location>
        <begin position="588"/>
        <end position="608"/>
    </location>
</feature>
<evidence type="ECO:0000256" key="10">
    <source>
        <dbReference type="ARBA" id="ARBA00023065"/>
    </source>
</evidence>
<evidence type="ECO:0000256" key="11">
    <source>
        <dbReference type="ARBA" id="ARBA00023136"/>
    </source>
</evidence>
<dbReference type="PANTHER" id="PTHR11730">
    <property type="entry name" value="AMMONIUM TRANSPORTER"/>
    <property type="match status" value="1"/>
</dbReference>
<feature type="transmembrane region" description="Helical" evidence="16">
    <location>
        <begin position="668"/>
        <end position="686"/>
    </location>
</feature>
<sequence length="912" mass="100769">MANISINGIDDLFVLREKLNSIREEINLLRWPPKEQQNQNAFFHCFMALFIFLMQCGFAFLEAGAVRAKNITNILTKNVLDSLITIISYWSVGWALAYGPNANEALSGLFGWSQFLGFGLDNFSRFFFQYVFAARASTIISGAVAERAEFTTFLAYSLFVPAIVYPILTHWGWSDQGWLARGIRVDSSNYHTTYMDFAGAGVVHLCGGVISLVAAWMIGPRAGRFSPNGHATRIEGHSVPLASLGGFILMLGFLAFNGGSAVDIARPGSGQLVAKAMVITLICGAFAAIVVLIEHKLWHDKWTVLLTMNGCLTGMISSCAGCNQMEMWGTVITGMGGGLFYIGFSKLLLKLRIDDPLDAFAVHAGGGLWGLISVCIVSNQPGRGLIYALFSWSLTTILHAIVQFGWQLLAAIVIILWSGLLVIPLFGFLKLVRKFRVPADIERKGIDIWKHGEDAYPLVAYGHGWEEMEGNIEQMINQHEVEKKLKDRMQQHPSTNSSTSPRYVATIWHDPDKYGTLNRRLIVCTLTYLMVGSAVFDALESEAELKQRQQVETIKKRLVTKYNISTVDYRLLESIIVRAIPHKAGHQWKFGGAFYFATTVITTIGYGHSCPVTMGGKIFCMFYALAGIPLGLVMFQSIGERLNTFCSLLLRRVKYFFGRPPLVSPMDLIIVCSLLSSACIAIGAWIFSQYEGWPYFDSVYYCFITLVTIGFGDFVALQKDDALEKRPEYVLFVLFFIVFGLAVISAAMNLLVLRFLTLNTEDEKRDKREAKLAEKGLVTIDSLGRRHYMKSRESSSSSSSSPSRSQQQAVPKSGAPSDDEGETSEGFRTRTATGGSGASVRKRQKLTLAQSLFTPLLPLSGLKGLESDSASIVSCSCYQLAKTDTVLPPSQQQPQNQQGTSTPLHSTKGVFK</sequence>
<dbReference type="InterPro" id="IPR001905">
    <property type="entry name" value="Ammonium_transpt"/>
</dbReference>
<feature type="transmembrane region" description="Helical" evidence="16">
    <location>
        <begin position="360"/>
        <end position="377"/>
    </location>
</feature>
<feature type="transmembrane region" description="Helical" evidence="16">
    <location>
        <begin position="41"/>
        <end position="66"/>
    </location>
</feature>
<feature type="region of interest" description="Disordered" evidence="15">
    <location>
        <begin position="791"/>
        <end position="841"/>
    </location>
</feature>
<dbReference type="SUPFAM" id="SSF81324">
    <property type="entry name" value="Voltage-gated potassium channels"/>
    <property type="match status" value="2"/>
</dbReference>
<keyword evidence="19" id="KW-1185">Reference proteome</keyword>
<evidence type="ECO:0000256" key="4">
    <source>
        <dbReference type="ARBA" id="ARBA00022448"/>
    </source>
</evidence>
<dbReference type="InterPro" id="IPR003092">
    <property type="entry name" value="2pore_dom_K_chnl_TASK"/>
</dbReference>
<keyword evidence="11 16" id="KW-0472">Membrane</keyword>
<evidence type="ECO:0000256" key="16">
    <source>
        <dbReference type="SAM" id="Phobius"/>
    </source>
</evidence>
<dbReference type="Gene3D" id="1.10.287.70">
    <property type="match status" value="1"/>
</dbReference>
<comment type="similarity">
    <text evidence="2">Belongs to the ammonia transporter channel (TC 1.A.11.2) family.</text>
</comment>
<dbReference type="AlphaFoldDB" id="A0A915MAW4"/>
<evidence type="ECO:0000256" key="13">
    <source>
        <dbReference type="ARBA" id="ARBA00023303"/>
    </source>
</evidence>
<keyword evidence="13 14" id="KW-0407">Ion channel</keyword>
<reference evidence="20" key="1">
    <citation type="submission" date="2022-11" db="UniProtKB">
        <authorList>
            <consortium name="WormBaseParasite"/>
        </authorList>
    </citation>
    <scope>IDENTIFICATION</scope>
</reference>
<comment type="similarity">
    <text evidence="3 14">Belongs to the two pore domain potassium channel (TC 1.A.1.8) family.</text>
</comment>
<dbReference type="InterPro" id="IPR003280">
    <property type="entry name" value="2pore_dom_K_chnl"/>
</dbReference>
<feature type="transmembrane region" description="Helical" evidence="16">
    <location>
        <begin position="78"/>
        <end position="97"/>
    </location>
</feature>
<dbReference type="SUPFAM" id="SSF111352">
    <property type="entry name" value="Ammonium transporter"/>
    <property type="match status" value="1"/>
</dbReference>
<dbReference type="PRINTS" id="PR01333">
    <property type="entry name" value="2POREKCHANEL"/>
</dbReference>
<keyword evidence="4 14" id="KW-0813">Transport</keyword>
<evidence type="ECO:0000259" key="17">
    <source>
        <dbReference type="Pfam" id="PF00909"/>
    </source>
</evidence>
<feature type="transmembrane region" description="Helical" evidence="16">
    <location>
        <begin position="153"/>
        <end position="173"/>
    </location>
</feature>
<evidence type="ECO:0000256" key="12">
    <source>
        <dbReference type="ARBA" id="ARBA00023177"/>
    </source>
</evidence>
<dbReference type="Proteomes" id="UP000887561">
    <property type="component" value="Unplaced"/>
</dbReference>
<keyword evidence="9 16" id="KW-1133">Transmembrane helix</keyword>
<dbReference type="FunFam" id="1.10.3430.10:FF:000010">
    <property type="entry name" value="Ammonium transporter"/>
    <property type="match status" value="1"/>
</dbReference>
<feature type="transmembrane region" description="Helical" evidence="16">
    <location>
        <begin position="327"/>
        <end position="348"/>
    </location>
</feature>
<dbReference type="FunFam" id="1.10.287.70:FF:000090">
    <property type="entry name" value="two pore potassium channel protein sup-9"/>
    <property type="match status" value="1"/>
</dbReference>
<feature type="domain" description="Potassium channel" evidence="18">
    <location>
        <begin position="680"/>
        <end position="752"/>
    </location>
</feature>
<dbReference type="WBParaSite" id="scaffold33898_cov157.g21040">
    <property type="protein sequence ID" value="scaffold33898_cov157.g21040"/>
    <property type="gene ID" value="scaffold33898_cov157.g21040"/>
</dbReference>
<evidence type="ECO:0000256" key="14">
    <source>
        <dbReference type="RuleBase" id="RU003857"/>
    </source>
</evidence>
<feature type="transmembrane region" description="Helical" evidence="16">
    <location>
        <begin position="614"/>
        <end position="635"/>
    </location>
</feature>
<evidence type="ECO:0000256" key="15">
    <source>
        <dbReference type="SAM" id="MobiDB-lite"/>
    </source>
</evidence>
<feature type="transmembrane region" description="Helical" evidence="16">
    <location>
        <begin position="698"/>
        <end position="717"/>
    </location>
</feature>
<keyword evidence="8" id="KW-0630">Potassium</keyword>
<evidence type="ECO:0000256" key="9">
    <source>
        <dbReference type="ARBA" id="ARBA00022989"/>
    </source>
</evidence>
<dbReference type="GO" id="GO:0005886">
    <property type="term" value="C:plasma membrane"/>
    <property type="evidence" value="ECO:0007669"/>
    <property type="project" value="TreeGrafter"/>
</dbReference>
<dbReference type="GO" id="GO:0005267">
    <property type="term" value="F:potassium channel activity"/>
    <property type="evidence" value="ECO:0007669"/>
    <property type="project" value="UniProtKB-KW"/>
</dbReference>
<feature type="region of interest" description="Disordered" evidence="15">
    <location>
        <begin position="887"/>
        <end position="912"/>
    </location>
</feature>
<feature type="compositionally biased region" description="Low complexity" evidence="15">
    <location>
        <begin position="888"/>
        <end position="898"/>
    </location>
</feature>
<evidence type="ECO:0000256" key="5">
    <source>
        <dbReference type="ARBA" id="ARBA00022538"/>
    </source>
</evidence>
<feature type="transmembrane region" description="Helical" evidence="16">
    <location>
        <begin position="408"/>
        <end position="429"/>
    </location>
</feature>
<accession>A0A915MAW4</accession>
<keyword evidence="7" id="KW-0631">Potassium channel</keyword>
<dbReference type="GO" id="GO:0097272">
    <property type="term" value="P:ammonium homeostasis"/>
    <property type="evidence" value="ECO:0007669"/>
    <property type="project" value="TreeGrafter"/>
</dbReference>
<feature type="domain" description="Ammonium transporter AmtB-like" evidence="17">
    <location>
        <begin position="42"/>
        <end position="456"/>
    </location>
</feature>
<comment type="subcellular location">
    <subcellularLocation>
        <location evidence="1">Membrane</location>
        <topology evidence="1">Multi-pass membrane protein</topology>
    </subcellularLocation>
</comment>
<evidence type="ECO:0000313" key="19">
    <source>
        <dbReference type="Proteomes" id="UP000887561"/>
    </source>
</evidence>
<feature type="transmembrane region" description="Helical" evidence="16">
    <location>
        <begin position="729"/>
        <end position="756"/>
    </location>
</feature>
<dbReference type="InterPro" id="IPR029020">
    <property type="entry name" value="Ammonium/urea_transptr"/>
</dbReference>
<keyword evidence="5" id="KW-0633">Potassium transport</keyword>
<evidence type="ECO:0000256" key="7">
    <source>
        <dbReference type="ARBA" id="ARBA00022826"/>
    </source>
</evidence>
<dbReference type="PANTHER" id="PTHR11730:SF6">
    <property type="entry name" value="AMMONIUM TRANSPORTER"/>
    <property type="match status" value="1"/>
</dbReference>
<feature type="transmembrane region" description="Helical" evidence="16">
    <location>
        <begin position="384"/>
        <end position="402"/>
    </location>
</feature>
<proteinExistence type="inferred from homology"/>
<protein>
    <submittedName>
        <fullName evidence="20">Ammonium transporter</fullName>
    </submittedName>
</protein>
<dbReference type="GO" id="GO:0008519">
    <property type="term" value="F:ammonium channel activity"/>
    <property type="evidence" value="ECO:0007669"/>
    <property type="project" value="InterPro"/>
</dbReference>
<feature type="compositionally biased region" description="Low complexity" evidence="15">
    <location>
        <begin position="794"/>
        <end position="805"/>
    </location>
</feature>
<evidence type="ECO:0000259" key="18">
    <source>
        <dbReference type="Pfam" id="PF07885"/>
    </source>
</evidence>
<feature type="domain" description="Potassium channel" evidence="18">
    <location>
        <begin position="576"/>
        <end position="642"/>
    </location>
</feature>
<keyword evidence="6 14" id="KW-0812">Transmembrane</keyword>
<feature type="transmembrane region" description="Helical" evidence="16">
    <location>
        <begin position="193"/>
        <end position="218"/>
    </location>
</feature>
<dbReference type="InterPro" id="IPR013099">
    <property type="entry name" value="K_chnl_dom"/>
</dbReference>
<dbReference type="NCBIfam" id="TIGR00836">
    <property type="entry name" value="amt"/>
    <property type="match status" value="1"/>
</dbReference>
<evidence type="ECO:0000256" key="2">
    <source>
        <dbReference type="ARBA" id="ARBA00005887"/>
    </source>
</evidence>
<keyword evidence="10 14" id="KW-0406">Ion transport</keyword>
<organism evidence="19 20">
    <name type="scientific">Meloidogyne javanica</name>
    <name type="common">Root-knot nematode worm</name>
    <dbReference type="NCBI Taxonomy" id="6303"/>
    <lineage>
        <taxon>Eukaryota</taxon>
        <taxon>Metazoa</taxon>
        <taxon>Ecdysozoa</taxon>
        <taxon>Nematoda</taxon>
        <taxon>Chromadorea</taxon>
        <taxon>Rhabditida</taxon>
        <taxon>Tylenchina</taxon>
        <taxon>Tylenchomorpha</taxon>
        <taxon>Tylenchoidea</taxon>
        <taxon>Meloidogynidae</taxon>
        <taxon>Meloidogyninae</taxon>
        <taxon>Meloidogyne</taxon>
        <taxon>Meloidogyne incognita group</taxon>
    </lineage>
</organism>
<evidence type="ECO:0000256" key="6">
    <source>
        <dbReference type="ARBA" id="ARBA00022692"/>
    </source>
</evidence>
<feature type="transmembrane region" description="Helical" evidence="16">
    <location>
        <begin position="272"/>
        <end position="293"/>
    </location>
</feature>
<evidence type="ECO:0000256" key="3">
    <source>
        <dbReference type="ARBA" id="ARBA00006666"/>
    </source>
</evidence>
<dbReference type="Pfam" id="PF07885">
    <property type="entry name" value="Ion_trans_2"/>
    <property type="match status" value="2"/>
</dbReference>
<evidence type="ECO:0000313" key="20">
    <source>
        <dbReference type="WBParaSite" id="scaffold33898_cov157.g21040"/>
    </source>
</evidence>
<name>A0A915MAW4_MELJA</name>
<evidence type="ECO:0000256" key="1">
    <source>
        <dbReference type="ARBA" id="ARBA00004141"/>
    </source>
</evidence>
<evidence type="ECO:0000256" key="8">
    <source>
        <dbReference type="ARBA" id="ARBA00022958"/>
    </source>
</evidence>
<dbReference type="PRINTS" id="PR01095">
    <property type="entry name" value="TASKCHANNEL"/>
</dbReference>
<dbReference type="Gene3D" id="1.10.3430.10">
    <property type="entry name" value="Ammonium transporter AmtB like domains"/>
    <property type="match status" value="1"/>
</dbReference>
<keyword evidence="12" id="KW-0924">Ammonia transport</keyword>
<dbReference type="Pfam" id="PF00909">
    <property type="entry name" value="Ammonium_transp"/>
    <property type="match status" value="1"/>
</dbReference>
<feature type="transmembrane region" description="Helical" evidence="16">
    <location>
        <begin position="239"/>
        <end position="260"/>
    </location>
</feature>